<reference evidence="3 4" key="1">
    <citation type="submission" date="2019-02" db="EMBL/GenBank/DDBJ databases">
        <title>Deep-cultivation of Planctomycetes and their phenomic and genomic characterization uncovers novel biology.</title>
        <authorList>
            <person name="Wiegand S."/>
            <person name="Jogler M."/>
            <person name="Boedeker C."/>
            <person name="Pinto D."/>
            <person name="Vollmers J."/>
            <person name="Rivas-Marin E."/>
            <person name="Kohn T."/>
            <person name="Peeters S.H."/>
            <person name="Heuer A."/>
            <person name="Rast P."/>
            <person name="Oberbeckmann S."/>
            <person name="Bunk B."/>
            <person name="Jeske O."/>
            <person name="Meyerdierks A."/>
            <person name="Storesund J.E."/>
            <person name="Kallscheuer N."/>
            <person name="Luecker S."/>
            <person name="Lage O.M."/>
            <person name="Pohl T."/>
            <person name="Merkel B.J."/>
            <person name="Hornburger P."/>
            <person name="Mueller R.-W."/>
            <person name="Bruemmer F."/>
            <person name="Labrenz M."/>
            <person name="Spormann A.M."/>
            <person name="Op Den Camp H."/>
            <person name="Overmann J."/>
            <person name="Amann R."/>
            <person name="Jetten M.S.M."/>
            <person name="Mascher T."/>
            <person name="Medema M.H."/>
            <person name="Devos D.P."/>
            <person name="Kaster A.-K."/>
            <person name="Ovreas L."/>
            <person name="Rohde M."/>
            <person name="Galperin M.Y."/>
            <person name="Jogler C."/>
        </authorList>
    </citation>
    <scope>NUCLEOTIDE SEQUENCE [LARGE SCALE GENOMIC DNA]</scope>
    <source>
        <strain evidence="3 4">KOR34</strain>
    </source>
</reference>
<feature type="compositionally biased region" description="Basic and acidic residues" evidence="1">
    <location>
        <begin position="387"/>
        <end position="399"/>
    </location>
</feature>
<sequence>MADHQNSSEQRELMRLFGMLCNGVLSESEAETLNQRLATDAEARAAYRDYVQVHLVMVEQVRQAAEHGEEGIDAGVGGNAGERERGLPALLSGWSGRTPGSLVPADSTAGLPQPMHATPRFLLAAASILLAIAAGGYLWVGSRDSGRERAVASTARGAVGTPRASAGEEMLVVRDADALRLVSQLTRTASLLSLQLPQTHLNGAPDLTLCSGTAWMDRGYGEQERGYVLELPPGCSLDMYVDANAAGQNSLSVIELDSRAEVSGGAVSFNNVSDGQVVKRLATSLGNFQNVNASGATRYFLLTGSYNDPERESGNTWSQSDYRVQYASDGVLVIGWDDSRYVVSKEADQERLGVDRDYNDTRAVIRIASPEERSGRGRPSVVYSPEPQEHAPLSEDRPSGYDFDVRPGEVLVLVVSVAATTPTAIDISEANSRTALWRLRADARTVDELSEETMHRVYVVRNHSGETRRYTLNGAYLAAEASQDGGPARSVWTDWTPERLFESEGAATLGFRDISEVPANVDWQGVSVRAQWFRN</sequence>
<proteinExistence type="predicted"/>
<dbReference type="AlphaFoldDB" id="A0A5C5VFC6"/>
<feature type="region of interest" description="Disordered" evidence="1">
    <location>
        <begin position="367"/>
        <end position="399"/>
    </location>
</feature>
<evidence type="ECO:0000256" key="2">
    <source>
        <dbReference type="SAM" id="Phobius"/>
    </source>
</evidence>
<evidence type="ECO:0000256" key="1">
    <source>
        <dbReference type="SAM" id="MobiDB-lite"/>
    </source>
</evidence>
<accession>A0A5C5VFC6</accession>
<feature type="transmembrane region" description="Helical" evidence="2">
    <location>
        <begin position="121"/>
        <end position="140"/>
    </location>
</feature>
<keyword evidence="2" id="KW-0812">Transmembrane</keyword>
<evidence type="ECO:0008006" key="5">
    <source>
        <dbReference type="Google" id="ProtNLM"/>
    </source>
</evidence>
<evidence type="ECO:0000313" key="3">
    <source>
        <dbReference type="EMBL" id="TWT37346.1"/>
    </source>
</evidence>
<keyword evidence="2" id="KW-1133">Transmembrane helix</keyword>
<evidence type="ECO:0000313" key="4">
    <source>
        <dbReference type="Proteomes" id="UP000316714"/>
    </source>
</evidence>
<comment type="caution">
    <text evidence="3">The sequence shown here is derived from an EMBL/GenBank/DDBJ whole genome shotgun (WGS) entry which is preliminary data.</text>
</comment>
<protein>
    <recommendedName>
        <fullName evidence="5">FecR protein</fullName>
    </recommendedName>
</protein>
<dbReference type="Proteomes" id="UP000316714">
    <property type="component" value="Unassembled WGS sequence"/>
</dbReference>
<gene>
    <name evidence="3" type="ORF">KOR34_22950</name>
</gene>
<keyword evidence="4" id="KW-1185">Reference proteome</keyword>
<organism evidence="3 4">
    <name type="scientific">Posidoniimonas corsicana</name>
    <dbReference type="NCBI Taxonomy" id="1938618"/>
    <lineage>
        <taxon>Bacteria</taxon>
        <taxon>Pseudomonadati</taxon>
        <taxon>Planctomycetota</taxon>
        <taxon>Planctomycetia</taxon>
        <taxon>Pirellulales</taxon>
        <taxon>Lacipirellulaceae</taxon>
        <taxon>Posidoniimonas</taxon>
    </lineage>
</organism>
<dbReference type="RefSeq" id="WP_146564688.1">
    <property type="nucleotide sequence ID" value="NZ_SIHJ01000001.1"/>
</dbReference>
<dbReference type="EMBL" id="SIHJ01000001">
    <property type="protein sequence ID" value="TWT37346.1"/>
    <property type="molecule type" value="Genomic_DNA"/>
</dbReference>
<name>A0A5C5VFC6_9BACT</name>
<keyword evidence="2" id="KW-0472">Membrane</keyword>